<sequence>MLLSVVLLASTAVALPIPLLQDFDIDNVPPQEGPPARPVKVAETLAEVAPGPSTSRKLRKKRQYDWSWYTNWYIPNNAGSREGEDPHWTSPSRNPFDICETPEGKRLGAQCSGGSIQADHTDGWYTDHTDVHFTSWTIGPPDKPGWNPFAADSNSALGANRLGGNTIGGSRTNTIPNTGTLPINNGGGVINDGGGGTNNNIVPKPKPKTGVAGLASTNCMDVLVSGTLQM</sequence>
<feature type="chain" id="PRO_5040289643" evidence="1">
    <location>
        <begin position="17"/>
        <end position="230"/>
    </location>
</feature>
<keyword evidence="1" id="KW-0732">Signal</keyword>
<accession>A0A9Q9EP38</accession>
<reference evidence="2" key="1">
    <citation type="submission" date="2022-06" db="EMBL/GenBank/DDBJ databases">
        <title>Complete genome sequences of two strains of the flax pathogen Septoria linicola.</title>
        <authorList>
            <person name="Lapalu N."/>
            <person name="Simon A."/>
            <person name="Demenou B."/>
            <person name="Paumier D."/>
            <person name="Guillot M.-P."/>
            <person name="Gout L."/>
            <person name="Valade R."/>
        </authorList>
    </citation>
    <scope>NUCLEOTIDE SEQUENCE</scope>
    <source>
        <strain evidence="2">SE15195</strain>
    </source>
</reference>
<name>A0A9Q9EP38_9PEZI</name>
<gene>
    <name evidence="2" type="ORF">Slin15195_G117450</name>
</gene>
<feature type="signal peptide" evidence="1">
    <location>
        <begin position="1"/>
        <end position="16"/>
    </location>
</feature>
<dbReference type="AlphaFoldDB" id="A0A9Q9EP38"/>
<evidence type="ECO:0000313" key="3">
    <source>
        <dbReference type="Proteomes" id="UP001056384"/>
    </source>
</evidence>
<evidence type="ECO:0000313" key="2">
    <source>
        <dbReference type="EMBL" id="USW58426.1"/>
    </source>
</evidence>
<evidence type="ECO:0000256" key="1">
    <source>
        <dbReference type="SAM" id="SignalP"/>
    </source>
</evidence>
<proteinExistence type="predicted"/>
<dbReference type="Proteomes" id="UP001056384">
    <property type="component" value="Chromosome 11"/>
</dbReference>
<organism evidence="2 3">
    <name type="scientific">Septoria linicola</name>
    <dbReference type="NCBI Taxonomy" id="215465"/>
    <lineage>
        <taxon>Eukaryota</taxon>
        <taxon>Fungi</taxon>
        <taxon>Dikarya</taxon>
        <taxon>Ascomycota</taxon>
        <taxon>Pezizomycotina</taxon>
        <taxon>Dothideomycetes</taxon>
        <taxon>Dothideomycetidae</taxon>
        <taxon>Mycosphaerellales</taxon>
        <taxon>Mycosphaerellaceae</taxon>
        <taxon>Septoria</taxon>
    </lineage>
</organism>
<protein>
    <submittedName>
        <fullName evidence="2">Uncharacterized protein</fullName>
    </submittedName>
</protein>
<dbReference type="EMBL" id="CP099428">
    <property type="protein sequence ID" value="USW58426.1"/>
    <property type="molecule type" value="Genomic_DNA"/>
</dbReference>
<keyword evidence="3" id="KW-1185">Reference proteome</keyword>